<feature type="compositionally biased region" description="Basic residues" evidence="1">
    <location>
        <begin position="471"/>
        <end position="485"/>
    </location>
</feature>
<feature type="region of interest" description="Disordered" evidence="1">
    <location>
        <begin position="1240"/>
        <end position="1264"/>
    </location>
</feature>
<feature type="compositionally biased region" description="Polar residues" evidence="1">
    <location>
        <begin position="330"/>
        <end position="345"/>
    </location>
</feature>
<feature type="compositionally biased region" description="Polar residues" evidence="1">
    <location>
        <begin position="1666"/>
        <end position="1678"/>
    </location>
</feature>
<feature type="compositionally biased region" description="Polar residues" evidence="1">
    <location>
        <begin position="1703"/>
        <end position="1741"/>
    </location>
</feature>
<dbReference type="OrthoDB" id="5382102at2759"/>
<evidence type="ECO:0008006" key="4">
    <source>
        <dbReference type="Google" id="ProtNLM"/>
    </source>
</evidence>
<feature type="compositionally biased region" description="Low complexity" evidence="1">
    <location>
        <begin position="1625"/>
        <end position="1638"/>
    </location>
</feature>
<feature type="compositionally biased region" description="Basic residues" evidence="1">
    <location>
        <begin position="272"/>
        <end position="283"/>
    </location>
</feature>
<protein>
    <recommendedName>
        <fullName evidence="4">Transaldolase</fullName>
    </recommendedName>
</protein>
<feature type="region of interest" description="Disordered" evidence="1">
    <location>
        <begin position="862"/>
        <end position="937"/>
    </location>
</feature>
<feature type="region of interest" description="Disordered" evidence="1">
    <location>
        <begin position="968"/>
        <end position="1000"/>
    </location>
</feature>
<dbReference type="Proteomes" id="UP000076632">
    <property type="component" value="Unassembled WGS sequence"/>
</dbReference>
<dbReference type="PANTHER" id="PTHR42105">
    <property type="entry name" value="DIM2-ASSOCIATED PROTEIN 1"/>
    <property type="match status" value="1"/>
</dbReference>
<reference evidence="2 3" key="1">
    <citation type="journal article" date="2016" name="Fungal Biol.">
        <title>The genome of Xylona heveae provides a window into fungal endophytism.</title>
        <authorList>
            <person name="Gazis R."/>
            <person name="Kuo A."/>
            <person name="Riley R."/>
            <person name="LaButti K."/>
            <person name="Lipzen A."/>
            <person name="Lin J."/>
            <person name="Amirebrahimi M."/>
            <person name="Hesse C.N."/>
            <person name="Spatafora J.W."/>
            <person name="Henrissat B."/>
            <person name="Hainaut M."/>
            <person name="Grigoriev I.V."/>
            <person name="Hibbett D.S."/>
        </authorList>
    </citation>
    <scope>NUCLEOTIDE SEQUENCE [LARGE SCALE GENOMIC DNA]</scope>
    <source>
        <strain evidence="2 3">TC161</strain>
    </source>
</reference>
<feature type="region of interest" description="Disordered" evidence="1">
    <location>
        <begin position="1"/>
        <end position="346"/>
    </location>
</feature>
<dbReference type="GeneID" id="28900688"/>
<proteinExistence type="predicted"/>
<dbReference type="InParanoid" id="A0A164ZDN0"/>
<dbReference type="STRING" id="1328760.A0A164ZDN0"/>
<accession>A0A164ZDN0</accession>
<feature type="compositionally biased region" description="Polar residues" evidence="1">
    <location>
        <begin position="119"/>
        <end position="128"/>
    </location>
</feature>
<name>A0A164ZDN0_XYLHT</name>
<feature type="compositionally biased region" description="Basic and acidic residues" evidence="1">
    <location>
        <begin position="412"/>
        <end position="425"/>
    </location>
</feature>
<feature type="compositionally biased region" description="Basic and acidic residues" evidence="1">
    <location>
        <begin position="869"/>
        <end position="880"/>
    </location>
</feature>
<feature type="compositionally biased region" description="Basic and acidic residues" evidence="1">
    <location>
        <begin position="609"/>
        <end position="619"/>
    </location>
</feature>
<feature type="compositionally biased region" description="Low complexity" evidence="1">
    <location>
        <begin position="592"/>
        <end position="607"/>
    </location>
</feature>
<feature type="compositionally biased region" description="Basic and acidic residues" evidence="1">
    <location>
        <begin position="501"/>
        <end position="514"/>
    </location>
</feature>
<gene>
    <name evidence="2" type="ORF">L228DRAFT_271601</name>
</gene>
<feature type="compositionally biased region" description="Polar residues" evidence="1">
    <location>
        <begin position="1593"/>
        <end position="1605"/>
    </location>
</feature>
<feature type="compositionally biased region" description="Polar residues" evidence="1">
    <location>
        <begin position="15"/>
        <end position="27"/>
    </location>
</feature>
<dbReference type="EMBL" id="KV407468">
    <property type="protein sequence ID" value="KZF18969.1"/>
    <property type="molecule type" value="Genomic_DNA"/>
</dbReference>
<evidence type="ECO:0000313" key="3">
    <source>
        <dbReference type="Proteomes" id="UP000076632"/>
    </source>
</evidence>
<feature type="region of interest" description="Disordered" evidence="1">
    <location>
        <begin position="1397"/>
        <end position="1787"/>
    </location>
</feature>
<feature type="region of interest" description="Disordered" evidence="1">
    <location>
        <begin position="1329"/>
        <end position="1374"/>
    </location>
</feature>
<feature type="compositionally biased region" description="Basic and acidic residues" evidence="1">
    <location>
        <begin position="252"/>
        <end position="266"/>
    </location>
</feature>
<feature type="compositionally biased region" description="Basic and acidic residues" evidence="1">
    <location>
        <begin position="887"/>
        <end position="918"/>
    </location>
</feature>
<feature type="compositionally biased region" description="Polar residues" evidence="1">
    <location>
        <begin position="155"/>
        <end position="167"/>
    </location>
</feature>
<feature type="compositionally biased region" description="Polar residues" evidence="1">
    <location>
        <begin position="186"/>
        <end position="204"/>
    </location>
</feature>
<organism evidence="2 3">
    <name type="scientific">Xylona heveae (strain CBS 132557 / TC161)</name>
    <dbReference type="NCBI Taxonomy" id="1328760"/>
    <lineage>
        <taxon>Eukaryota</taxon>
        <taxon>Fungi</taxon>
        <taxon>Dikarya</taxon>
        <taxon>Ascomycota</taxon>
        <taxon>Pezizomycotina</taxon>
        <taxon>Xylonomycetes</taxon>
        <taxon>Xylonales</taxon>
        <taxon>Xylonaceae</taxon>
        <taxon>Xylona</taxon>
    </lineage>
</organism>
<feature type="region of interest" description="Disordered" evidence="1">
    <location>
        <begin position="785"/>
        <end position="822"/>
    </location>
</feature>
<feature type="region of interest" description="Disordered" evidence="1">
    <location>
        <begin position="1040"/>
        <end position="1074"/>
    </location>
</feature>
<feature type="compositionally biased region" description="Basic and acidic residues" evidence="1">
    <location>
        <begin position="454"/>
        <end position="470"/>
    </location>
</feature>
<feature type="compositionally biased region" description="Low complexity" evidence="1">
    <location>
        <begin position="1523"/>
        <end position="1547"/>
    </location>
</feature>
<feature type="compositionally biased region" description="Basic and acidic residues" evidence="1">
    <location>
        <begin position="1045"/>
        <end position="1062"/>
    </location>
</feature>
<feature type="compositionally biased region" description="Basic residues" evidence="1">
    <location>
        <begin position="515"/>
        <end position="524"/>
    </location>
</feature>
<dbReference type="PANTHER" id="PTHR42105:SF1">
    <property type="entry name" value="TRANSALDOLASE"/>
    <property type="match status" value="1"/>
</dbReference>
<dbReference type="OMA" id="MPEIGYG"/>
<feature type="region of interest" description="Disordered" evidence="1">
    <location>
        <begin position="367"/>
        <end position="643"/>
    </location>
</feature>
<keyword evidence="3" id="KW-1185">Reference proteome</keyword>
<feature type="compositionally biased region" description="Basic and acidic residues" evidence="1">
    <location>
        <begin position="367"/>
        <end position="381"/>
    </location>
</feature>
<feature type="compositionally biased region" description="Basic and acidic residues" evidence="1">
    <location>
        <begin position="1681"/>
        <end position="1697"/>
    </location>
</feature>
<sequence length="1787" mass="197712">MGVDKRKPPLPAPTEASTTAGSVTGTDLATDVSRRTDRTSYSIPEDGSPVTISTRRRRDKDAESHLSRSSHKSQTSLLIEYFEGGKNGDKGHRPSVRVRVTPSSARRSKEKGDHEHIQITETGSSRKPSYTRRISLGPHVEGAKQLTEGIDDRSSLASVTDESNLTSRPPVEVEVLPKSGDGSDLSALSTTEGPRYTIGNSEISSIPPDSFLDNPDATRTPQRQRSRSLAKADVMAAGDTLKAPTRRRSRSLSRERITQKVLEKLESQPSTKQRRASHGRSRSVSKEHLTEDITSPQRRPSRQRYDDEFTSGAESSLLTSQLSPRRKSGDQYSFRSGTSRSSINNPKLLETVEDAIRRLILPELTALKEEQKQHGHGRTDREADDSVVSGSSVSHRESRRRRPSKTSSISDLAERPKVILNKDDNSPGLILSGNSLKGRRRPSRDIVDDTSEQSYDRSVHEDPAIEEGRRSSRRRRSSKDSHHHLREAAAAGAAGALTLEALKHHESRSSLDRRERRRRRHHSHSRSESIADSTAEAQPEPLIPRLPMSSDIHSSELTRESILTAPSEVHSGDPSAAPVHLVSRGSPRQVESPASRTPTRTRTPVSSHKGYEIERERGTRSRGSPSLRSLRSERSAYGGLGEARLTDSVVAEAAAVESQVADLHHAGHEDVSEHDYAQHDRGLSPVQSIASSREMVEPLRRGSPRHIQASASLSSLGKNVVRRNSEMSIDSMSSSPSTKIARAMRPKGINLQKGNTIISQDVLPESELMHHDELPQGAGIDEWYDQQERSHARNLSPHYENSDRESMDAKRDTTYTDDSAPYSAKIAAGQEIKDFDLTNPEYRHAPAGVESAVASLHDPSILEPPYSGDKTHFVEGHDYSESEEDRDEKYRQAEFELGHARTPRPESVYEHKTEHFQDDQSVSERQYSERLDQRSPVQSVTHSIMHEDEEPVHMTASGIPVAHDPMPEIGHGLDDESDINTNPSIIQGPIGGLHHGERDRWDYDQTPLQSERGHGEEEHVEFEAAEAGLLGAAAGAGAGAALAHHNRELEEQQQEQQHDRIENPYPNEDSNLHDKQATVEDDYEELDRHIDALNSSQLKDEGYISAANQGPLTPEPLLKGRRLFDDDGLPGTEDENEIFAGGRNRLSGNSQGIESPLYDSALGRGMDRIQSKDIVALMDHLTVRDAQRNARDTEILVTLVRSAAEMRNSFEEMKRFIADQDEMIMTNTERTAERSVQKIIGGPRAPPVGFSRSSRHASADDDMIDDIPTKRKNVFKRALKGLSMRSGNDLAKIEGMLIQLLGEMEGLKAAQEMRNAAMTHSNSFNSYENLRAAPDGYEPEGRAGTASTGTHSVGALSNPPSRGSVARGGYDGRRASQHRISTVMEDDEELEDHEANVLDNQFENNERHLTPTQERIRGGSVPLDSPPPMQMGGSRSSDNTPKTDKSRKHKSSNSSFFPKISRWSKTTTSSAGGRKDRPSSEASRSGSDLGQYADHQYEPQSGDRLQSPYSPDARSIGREEVKSPSVRSPSLRSPSVRSPSVRSPSPLIEEEDAHYHAHRNSLNLEHPQPRQGPTHRHQHRLESEAQDFGSPLSPASDQWGSNPSLSRFAAQPHHHLSGGNLSPISDDAQSDASASEQQFDPLRPSRFRDDGPLVPQPPPRIPTYEEQLQYSSPYSSAGRSGRLEPIEERYSAEESRYGDTPFIPSSSPAPQQLQREQMTGSPRSAPSIRSNRSTHSASAQVPQRKPTGPRPLSSSTHGTGSPRRQRNRESQMTTDTFGAQHYDDQTF</sequence>
<feature type="compositionally biased region" description="Basic and acidic residues" evidence="1">
    <location>
        <begin position="800"/>
        <end position="814"/>
    </location>
</feature>
<evidence type="ECO:0000256" key="1">
    <source>
        <dbReference type="SAM" id="MobiDB-lite"/>
    </source>
</evidence>
<feature type="region of interest" description="Disordered" evidence="1">
    <location>
        <begin position="662"/>
        <end position="682"/>
    </location>
</feature>
<dbReference type="RefSeq" id="XP_018184524.1">
    <property type="nucleotide sequence ID" value="XM_018335551.1"/>
</dbReference>
<feature type="compositionally biased region" description="Polar residues" evidence="1">
    <location>
        <begin position="312"/>
        <end position="323"/>
    </location>
</feature>
<evidence type="ECO:0000313" key="2">
    <source>
        <dbReference type="EMBL" id="KZF18969.1"/>
    </source>
</evidence>
<feature type="compositionally biased region" description="Basic and acidic residues" evidence="1">
    <location>
        <begin position="1404"/>
        <end position="1417"/>
    </location>
</feature>